<dbReference type="KEGG" id="kbi:30207533"/>
<protein>
    <recommendedName>
        <fullName evidence="2">Bacteriophage T5 Orf172 DNA-binding domain-containing protein</fullName>
    </recommendedName>
</protein>
<evidence type="ECO:0000313" key="3">
    <source>
        <dbReference type="EMBL" id="OCF28278.1"/>
    </source>
</evidence>
<dbReference type="EMBL" id="KI894019">
    <property type="protein sequence ID" value="OCF28278.1"/>
    <property type="molecule type" value="Genomic_DNA"/>
</dbReference>
<evidence type="ECO:0000313" key="5">
    <source>
        <dbReference type="Proteomes" id="UP000092730"/>
    </source>
</evidence>
<dbReference type="Proteomes" id="UP000092730">
    <property type="component" value="Chromosome 2"/>
</dbReference>
<keyword evidence="5" id="KW-1185">Reference proteome</keyword>
<dbReference type="InterPro" id="IPR053006">
    <property type="entry name" value="Meiosis_regulatory"/>
</dbReference>
<accession>A0A1B9GB88</accession>
<dbReference type="OrthoDB" id="2417614at2759"/>
<dbReference type="Pfam" id="PF10544">
    <property type="entry name" value="T5orf172"/>
    <property type="match status" value="1"/>
</dbReference>
<feature type="compositionally biased region" description="Low complexity" evidence="1">
    <location>
        <begin position="40"/>
        <end position="62"/>
    </location>
</feature>
<dbReference type="STRING" id="1296100.A0A1B9GB88"/>
<feature type="region of interest" description="Disordered" evidence="1">
    <location>
        <begin position="1"/>
        <end position="77"/>
    </location>
</feature>
<dbReference type="InterPro" id="IPR018306">
    <property type="entry name" value="Phage_T5_Orf172_DNA-bd"/>
</dbReference>
<feature type="compositionally biased region" description="Acidic residues" evidence="1">
    <location>
        <begin position="308"/>
        <end position="318"/>
    </location>
</feature>
<dbReference type="PANTHER" id="PTHR28094:SF1">
    <property type="entry name" value="MEIOTICALLY UP-REGULATED GENE 113 PROTEIN"/>
    <property type="match status" value="1"/>
</dbReference>
<organism evidence="3">
    <name type="scientific">Kwoniella bestiolae CBS 10118</name>
    <dbReference type="NCBI Taxonomy" id="1296100"/>
    <lineage>
        <taxon>Eukaryota</taxon>
        <taxon>Fungi</taxon>
        <taxon>Dikarya</taxon>
        <taxon>Basidiomycota</taxon>
        <taxon>Agaricomycotina</taxon>
        <taxon>Tremellomycetes</taxon>
        <taxon>Tremellales</taxon>
        <taxon>Cryptococcaceae</taxon>
        <taxon>Kwoniella</taxon>
    </lineage>
</organism>
<feature type="compositionally biased region" description="Low complexity" evidence="1">
    <location>
        <begin position="13"/>
        <end position="32"/>
    </location>
</feature>
<feature type="compositionally biased region" description="Pro residues" evidence="1">
    <location>
        <begin position="172"/>
        <end position="183"/>
    </location>
</feature>
<dbReference type="AlphaFoldDB" id="A0A1B9GB88"/>
<sequence length="629" mass="70846">MSYAYDQRSTQTYQQAFPSSQPQAQQQYQYPSQPGPSTCNHNGYQPPQPHQPYYRPNPGYHQPSPPPPPTQHKSKGYRYLESLSTSVANLNVNDNPPNYRSTSNGEYTNTCSFYNDQQPRVRLHSDPISPNYNKCLPALPPPPPSNRYDPIPPSYNAGPSRHDAGPSDQNLTPPPVPPRPVSLPLPDTHNDLPEPVIVYPTSQGTSIIYDLEPSNISTPSKKKVSSPPKTFRPSVHPHSKPRLSDENRLRPPSPHTPPRPKSDSDLHTSSKKKGKGKVTSTPKKTLSRKSKDEDPDYHPIIDLTISSSEDEVESEENENVTPRSAARRKCTTSEQPSTTTMHTSTPTKQVSRTRLRESPSGVVQCSGFTRTGQPCKRLVKVSAPYLSARDTNVADGDERSEKVMGRYCKDHAGMICQVDGFYWRGYGSKAGVWIDFEEFIPSDLGQQTQTLLRMTMESKLTAKESPGYLYVYELRDLETPSVVYFKVGRTDNVPRRIGEWTNRCHSKKPTLRDIFPLPPSKTLTKGLHRSGTLTTSFLPGATTHLNAPSKAMKRWERLVHLELSERSSSGSKESGKAFEEVRKRCDDCGLSHREIFPLYKGQEQEQVYETVIMEVIGRWDRFIRRITDS</sequence>
<dbReference type="PANTHER" id="PTHR28094">
    <property type="entry name" value="MEIOTICALLY UP-REGULATED GENE 113 PROTEIN"/>
    <property type="match status" value="1"/>
</dbReference>
<feature type="compositionally biased region" description="Low complexity" evidence="1">
    <location>
        <begin position="336"/>
        <end position="347"/>
    </location>
</feature>
<reference evidence="3" key="1">
    <citation type="submission" date="2013-07" db="EMBL/GenBank/DDBJ databases">
        <title>The Genome Sequence of Cryptococcus bestiolae CBS10118.</title>
        <authorList>
            <consortium name="The Broad Institute Genome Sequencing Platform"/>
            <person name="Cuomo C."/>
            <person name="Litvintseva A."/>
            <person name="Chen Y."/>
            <person name="Heitman J."/>
            <person name="Sun S."/>
            <person name="Springer D."/>
            <person name="Dromer F."/>
            <person name="Young S.K."/>
            <person name="Zeng Q."/>
            <person name="Gargeya S."/>
            <person name="Fitzgerald M."/>
            <person name="Abouelleil A."/>
            <person name="Alvarado L."/>
            <person name="Berlin A.M."/>
            <person name="Chapman S.B."/>
            <person name="Dewar J."/>
            <person name="Goldberg J."/>
            <person name="Griggs A."/>
            <person name="Gujja S."/>
            <person name="Hansen M."/>
            <person name="Howarth C."/>
            <person name="Imamovic A."/>
            <person name="Larimer J."/>
            <person name="McCowan C."/>
            <person name="Murphy C."/>
            <person name="Pearson M."/>
            <person name="Priest M."/>
            <person name="Roberts A."/>
            <person name="Saif S."/>
            <person name="Shea T."/>
            <person name="Sykes S."/>
            <person name="Wortman J."/>
            <person name="Nusbaum C."/>
            <person name="Birren B."/>
        </authorList>
    </citation>
    <scope>NUCLEOTIDE SEQUENCE [LARGE SCALE GENOMIC DNA]</scope>
    <source>
        <strain evidence="3">CBS 10118</strain>
    </source>
</reference>
<evidence type="ECO:0000259" key="2">
    <source>
        <dbReference type="Pfam" id="PF10544"/>
    </source>
</evidence>
<feature type="region of interest" description="Disordered" evidence="1">
    <location>
        <begin position="211"/>
        <end position="365"/>
    </location>
</feature>
<feature type="compositionally biased region" description="Pro residues" evidence="1">
    <location>
        <begin position="138"/>
        <end position="153"/>
    </location>
</feature>
<evidence type="ECO:0000313" key="4">
    <source>
        <dbReference type="EMBL" id="WVW82419.1"/>
    </source>
</evidence>
<name>A0A1B9GB88_9TREE</name>
<dbReference type="EMBL" id="CP144542">
    <property type="protein sequence ID" value="WVW82419.1"/>
    <property type="molecule type" value="Genomic_DNA"/>
</dbReference>
<feature type="compositionally biased region" description="Basic and acidic residues" evidence="1">
    <location>
        <begin position="289"/>
        <end position="299"/>
    </location>
</feature>
<gene>
    <name evidence="3" type="ORF">I302_03134</name>
    <name evidence="4" type="ORF">I302_104429</name>
</gene>
<dbReference type="GeneID" id="30207533"/>
<dbReference type="RefSeq" id="XP_019049348.1">
    <property type="nucleotide sequence ID" value="XM_019189786.1"/>
</dbReference>
<feature type="domain" description="Bacteriophage T5 Orf172 DNA-binding" evidence="2">
    <location>
        <begin position="468"/>
        <end position="604"/>
    </location>
</feature>
<proteinExistence type="predicted"/>
<feature type="region of interest" description="Disordered" evidence="1">
    <location>
        <begin position="122"/>
        <end position="198"/>
    </location>
</feature>
<dbReference type="VEuPathDB" id="FungiDB:I302_03134"/>
<reference evidence="3" key="3">
    <citation type="submission" date="2014-01" db="EMBL/GenBank/DDBJ databases">
        <title>Evolution of pathogenesis and genome organization in the Tremellales.</title>
        <authorList>
            <person name="Cuomo C."/>
            <person name="Litvintseva A."/>
            <person name="Heitman J."/>
            <person name="Chen Y."/>
            <person name="Sun S."/>
            <person name="Springer D."/>
            <person name="Dromer F."/>
            <person name="Young S."/>
            <person name="Zeng Q."/>
            <person name="Chapman S."/>
            <person name="Gujja S."/>
            <person name="Saif S."/>
            <person name="Birren B."/>
        </authorList>
    </citation>
    <scope>NUCLEOTIDE SEQUENCE</scope>
    <source>
        <strain evidence="3">CBS 10118</strain>
    </source>
</reference>
<reference evidence="4" key="2">
    <citation type="submission" date="2013-07" db="EMBL/GenBank/DDBJ databases">
        <authorList>
            <consortium name="The Broad Institute Genome Sequencing Platform"/>
            <person name="Cuomo C."/>
            <person name="Litvintseva A."/>
            <person name="Chen Y."/>
            <person name="Heitman J."/>
            <person name="Sun S."/>
            <person name="Springer D."/>
            <person name="Dromer F."/>
            <person name="Young S.K."/>
            <person name="Zeng Q."/>
            <person name="Gargeya S."/>
            <person name="Fitzgerald M."/>
            <person name="Abouelleil A."/>
            <person name="Alvarado L."/>
            <person name="Berlin A.M."/>
            <person name="Chapman S.B."/>
            <person name="Dewar J."/>
            <person name="Goldberg J."/>
            <person name="Griggs A."/>
            <person name="Gujja S."/>
            <person name="Hansen M."/>
            <person name="Howarth C."/>
            <person name="Imamovic A."/>
            <person name="Larimer J."/>
            <person name="McCowan C."/>
            <person name="Murphy C."/>
            <person name="Pearson M."/>
            <person name="Priest M."/>
            <person name="Roberts A."/>
            <person name="Saif S."/>
            <person name="Shea T."/>
            <person name="Sykes S."/>
            <person name="Wortman J."/>
            <person name="Nusbaum C."/>
            <person name="Birren B."/>
        </authorList>
    </citation>
    <scope>NUCLEOTIDE SEQUENCE</scope>
    <source>
        <strain evidence="4">CBS 10118</strain>
    </source>
</reference>
<reference evidence="4" key="4">
    <citation type="submission" date="2024-02" db="EMBL/GenBank/DDBJ databases">
        <title>Comparative genomics of Cryptococcus and Kwoniella reveals pathogenesis evolution and contrasting modes of karyotype evolution via chromosome fusion or intercentromeric recombination.</title>
        <authorList>
            <person name="Coelho M.A."/>
            <person name="David-Palma M."/>
            <person name="Shea T."/>
            <person name="Bowers K."/>
            <person name="McGinley-Smith S."/>
            <person name="Mohammad A.W."/>
            <person name="Gnirke A."/>
            <person name="Yurkov A.M."/>
            <person name="Nowrousian M."/>
            <person name="Sun S."/>
            <person name="Cuomo C.A."/>
            <person name="Heitman J."/>
        </authorList>
    </citation>
    <scope>NUCLEOTIDE SEQUENCE</scope>
    <source>
        <strain evidence="4">CBS 10118</strain>
    </source>
</reference>
<evidence type="ECO:0000256" key="1">
    <source>
        <dbReference type="SAM" id="MobiDB-lite"/>
    </source>
</evidence>